<evidence type="ECO:0000313" key="2">
    <source>
        <dbReference type="EMBL" id="MDR6294616.1"/>
    </source>
</evidence>
<dbReference type="Proteomes" id="UP001262410">
    <property type="component" value="Unassembled WGS sequence"/>
</dbReference>
<evidence type="ECO:0000256" key="1">
    <source>
        <dbReference type="SAM" id="SignalP"/>
    </source>
</evidence>
<reference evidence="2 3" key="1">
    <citation type="submission" date="2023-07" db="EMBL/GenBank/DDBJ databases">
        <title>Sorghum-associated microbial communities from plants grown in Nebraska, USA.</title>
        <authorList>
            <person name="Schachtman D."/>
        </authorList>
    </citation>
    <scope>NUCLEOTIDE SEQUENCE [LARGE SCALE GENOMIC DNA]</scope>
    <source>
        <strain evidence="2 3">584</strain>
    </source>
</reference>
<keyword evidence="1" id="KW-0732">Signal</keyword>
<dbReference type="EMBL" id="JAVDPW010000022">
    <property type="protein sequence ID" value="MDR6294616.1"/>
    <property type="molecule type" value="Genomic_DNA"/>
</dbReference>
<feature type="signal peptide" evidence="1">
    <location>
        <begin position="1"/>
        <end position="27"/>
    </location>
</feature>
<comment type="caution">
    <text evidence="2">The sequence shown here is derived from an EMBL/GenBank/DDBJ whole genome shotgun (WGS) entry which is preliminary data.</text>
</comment>
<accession>A0ABU1K137</accession>
<feature type="chain" id="PRO_5045097425" description="Phage tail collar domain-containing protein" evidence="1">
    <location>
        <begin position="28"/>
        <end position="398"/>
    </location>
</feature>
<dbReference type="RefSeq" id="WP_309802221.1">
    <property type="nucleotide sequence ID" value="NZ_JAVDPW010000022.1"/>
</dbReference>
<evidence type="ECO:0008006" key="4">
    <source>
        <dbReference type="Google" id="ProtNLM"/>
    </source>
</evidence>
<organism evidence="2 3">
    <name type="scientific">Inquilinus ginsengisoli</name>
    <dbReference type="NCBI Taxonomy" id="363840"/>
    <lineage>
        <taxon>Bacteria</taxon>
        <taxon>Pseudomonadati</taxon>
        <taxon>Pseudomonadota</taxon>
        <taxon>Alphaproteobacteria</taxon>
        <taxon>Rhodospirillales</taxon>
        <taxon>Rhodospirillaceae</taxon>
        <taxon>Inquilinus</taxon>
    </lineage>
</organism>
<evidence type="ECO:0000313" key="3">
    <source>
        <dbReference type="Proteomes" id="UP001262410"/>
    </source>
</evidence>
<name>A0ABU1K137_9PROT</name>
<keyword evidence="3" id="KW-1185">Reference proteome</keyword>
<gene>
    <name evidence="2" type="ORF">E9232_007171</name>
</gene>
<sequence length="398" mass="39957">MASHSRRAEICATALFGLLAAAPGAWAQAQSSTTNNVPAGMVAYYTAPGNPTTLDCPADWTQYQDGQGRLILGTTVAGEVGTKSNAAQPTADGQVPTHQHPFTATWNLNKQKSVGGSGQYKPFASSGGQSGGGTSGWGDSGYGFIQFLVCSSTTSTGDEVPVNTIGYFTTQTCPANWSPQTTLNGYFPLPVAPNGPVSSTYNAPGWHVGSFPTHTHPNAAVASFAVQKLGVQYSGIASGAKASTDSVPVSAQLQANTTDVLPAVALLVCQKTQGSGTGSGVPSGISLFYSQANSCPVSTWGPAVGAPGYLILGISGSTSTGAGSFSQGLPIGSPLTPGGTNPGHTHPISITADLGENTTGGTSGTVYYGMGGNYTATGTTSSATIAVPYVALLLCQAG</sequence>
<protein>
    <recommendedName>
        <fullName evidence="4">Phage tail collar domain-containing protein</fullName>
    </recommendedName>
</protein>
<proteinExistence type="predicted"/>